<feature type="compositionally biased region" description="Basic and acidic residues" evidence="6">
    <location>
        <begin position="1374"/>
        <end position="1383"/>
    </location>
</feature>
<dbReference type="InterPro" id="IPR015943">
    <property type="entry name" value="WD40/YVTN_repeat-like_dom_sf"/>
</dbReference>
<comment type="similarity">
    <text evidence="1">Belongs to the CWF19 family.</text>
</comment>
<dbReference type="SUPFAM" id="SSF54197">
    <property type="entry name" value="HIT-like"/>
    <property type="match status" value="1"/>
</dbReference>
<keyword evidence="4" id="KW-0677">Repeat</keyword>
<feature type="compositionally biased region" description="Basic and acidic residues" evidence="6">
    <location>
        <begin position="1078"/>
        <end position="1090"/>
    </location>
</feature>
<gene>
    <name evidence="9" type="ORF">GE061_010421</name>
</gene>
<accession>A0A8S9Y752</accession>
<dbReference type="OrthoDB" id="338622at2759"/>
<dbReference type="SMART" id="SM00320">
    <property type="entry name" value="WD40"/>
    <property type="match status" value="7"/>
</dbReference>
<keyword evidence="3 5" id="KW-0853">WD repeat</keyword>
<evidence type="ECO:0000256" key="4">
    <source>
        <dbReference type="ARBA" id="ARBA00022737"/>
    </source>
</evidence>
<feature type="domain" description="Cwf19-like C-terminal" evidence="8">
    <location>
        <begin position="1497"/>
        <end position="1619"/>
    </location>
</feature>
<feature type="region of interest" description="Disordered" evidence="6">
    <location>
        <begin position="1011"/>
        <end position="1065"/>
    </location>
</feature>
<feature type="compositionally biased region" description="Basic and acidic residues" evidence="6">
    <location>
        <begin position="1227"/>
        <end position="1257"/>
    </location>
</feature>
<dbReference type="Gene3D" id="3.30.428.10">
    <property type="entry name" value="HIT-like"/>
    <property type="match status" value="1"/>
</dbReference>
<dbReference type="PROSITE" id="PS50082">
    <property type="entry name" value="WD_REPEATS_2"/>
    <property type="match status" value="1"/>
</dbReference>
<dbReference type="InterPro" id="IPR036265">
    <property type="entry name" value="HIT-like_sf"/>
</dbReference>
<dbReference type="Proteomes" id="UP000466442">
    <property type="component" value="Unassembled WGS sequence"/>
</dbReference>
<feature type="domain" description="Cwf19-like protein C-terminal" evidence="7">
    <location>
        <begin position="1628"/>
        <end position="1713"/>
    </location>
</feature>
<dbReference type="InterPro" id="IPR049916">
    <property type="entry name" value="WDR72-like"/>
</dbReference>
<comment type="caution">
    <text evidence="9">The sequence shown here is derived from an EMBL/GenBank/DDBJ whole genome shotgun (WGS) entry which is preliminary data.</text>
</comment>
<evidence type="ECO:0000256" key="6">
    <source>
        <dbReference type="SAM" id="MobiDB-lite"/>
    </source>
</evidence>
<evidence type="ECO:0000313" key="10">
    <source>
        <dbReference type="Proteomes" id="UP000466442"/>
    </source>
</evidence>
<evidence type="ECO:0000259" key="8">
    <source>
        <dbReference type="Pfam" id="PF04677"/>
    </source>
</evidence>
<dbReference type="EMBL" id="WIXP02000002">
    <property type="protein sequence ID" value="KAF6215665.1"/>
    <property type="molecule type" value="Genomic_DNA"/>
</dbReference>
<dbReference type="PANTHER" id="PTHR44099:SF4">
    <property type="entry name" value="RABCONNECTIN-3B, ISOFORM A"/>
    <property type="match status" value="1"/>
</dbReference>
<name>A0A8S9Y752_APOLU</name>
<feature type="repeat" description="WD" evidence="5">
    <location>
        <begin position="856"/>
        <end position="897"/>
    </location>
</feature>
<evidence type="ECO:0000256" key="3">
    <source>
        <dbReference type="ARBA" id="ARBA00022574"/>
    </source>
</evidence>
<feature type="compositionally biased region" description="Basic and acidic residues" evidence="6">
    <location>
        <begin position="1265"/>
        <end position="1294"/>
    </location>
</feature>
<feature type="compositionally biased region" description="Basic and acidic residues" evidence="6">
    <location>
        <begin position="1142"/>
        <end position="1177"/>
    </location>
</feature>
<evidence type="ECO:0000256" key="5">
    <source>
        <dbReference type="PROSITE-ProRule" id="PRU00221"/>
    </source>
</evidence>
<dbReference type="PROSITE" id="PS50294">
    <property type="entry name" value="WD_REPEATS_REGION"/>
    <property type="match status" value="1"/>
</dbReference>
<feature type="region of interest" description="Disordered" evidence="6">
    <location>
        <begin position="1374"/>
        <end position="1419"/>
    </location>
</feature>
<organism evidence="9 10">
    <name type="scientific">Apolygus lucorum</name>
    <name type="common">Small green plant bug</name>
    <name type="synonym">Lygocoris lucorum</name>
    <dbReference type="NCBI Taxonomy" id="248454"/>
    <lineage>
        <taxon>Eukaryota</taxon>
        <taxon>Metazoa</taxon>
        <taxon>Ecdysozoa</taxon>
        <taxon>Arthropoda</taxon>
        <taxon>Hexapoda</taxon>
        <taxon>Insecta</taxon>
        <taxon>Pterygota</taxon>
        <taxon>Neoptera</taxon>
        <taxon>Paraneoptera</taxon>
        <taxon>Hemiptera</taxon>
        <taxon>Heteroptera</taxon>
        <taxon>Panheteroptera</taxon>
        <taxon>Cimicomorpha</taxon>
        <taxon>Miridae</taxon>
        <taxon>Mirini</taxon>
        <taxon>Apolygus</taxon>
    </lineage>
</organism>
<evidence type="ECO:0000256" key="2">
    <source>
        <dbReference type="ARBA" id="ARBA00022553"/>
    </source>
</evidence>
<dbReference type="SUPFAM" id="SSF50978">
    <property type="entry name" value="WD40 repeat-like"/>
    <property type="match status" value="2"/>
</dbReference>
<feature type="region of interest" description="Disordered" evidence="6">
    <location>
        <begin position="1078"/>
        <end position="1343"/>
    </location>
</feature>
<dbReference type="InterPro" id="IPR001680">
    <property type="entry name" value="WD40_rpt"/>
</dbReference>
<dbReference type="Pfam" id="PF04677">
    <property type="entry name" value="CwfJ_C_1"/>
    <property type="match status" value="1"/>
</dbReference>
<dbReference type="Pfam" id="PF04676">
    <property type="entry name" value="CwfJ_C_2"/>
    <property type="match status" value="1"/>
</dbReference>
<keyword evidence="10" id="KW-1185">Reference proteome</keyword>
<evidence type="ECO:0000259" key="7">
    <source>
        <dbReference type="Pfam" id="PF04676"/>
    </source>
</evidence>
<evidence type="ECO:0000256" key="1">
    <source>
        <dbReference type="ARBA" id="ARBA00006795"/>
    </source>
</evidence>
<dbReference type="GO" id="GO:0005737">
    <property type="term" value="C:cytoplasm"/>
    <property type="evidence" value="ECO:0007669"/>
    <property type="project" value="TreeGrafter"/>
</dbReference>
<sequence length="1816" mass="204706">MKLIENFRVGVENFSDHMPIILELILGTSRSESWLPFLPKLPWRANCRDEYRVSLERRLQGRREERQSIEQEAEWFVSAITQAAGDASMRCSGSPVSTKPWWDWDCTRARDKSFASLRLFRLSGSAMSRVAYVKANSDYKALCARKSAVFYRQLGERFGEVTGGADFWRLVNSLRPDVRAAEGVEGRSIGPGSLKSTGAGESGENRGTASVPAGWTGKYGLACGKPVGKIRGGGQFATVCHMLGVDGGPVGEWPSRTKGNPRFETSFFVARLINLLKFYLNTDSLVFVHQLSIPEFSSLPRMATNSQLVIPVVLWGKNPPTHCVSCVYLSRDQSTLITGCYDGQICLWQVEPETLKMIPRCLLVGHTAPILCLSKASVVQDNNYVVSSTESGEMCTWDLVDGKCRELVKLPYVHTSMQAYHMDGTEDVRLFCNGFYADILIMDPFSLEILYTLSSRVSPDWISALHVLRPNKRKDDVVLALTTTGTVKVWTLSAREMANFKPTDPILENESKVIKCLNAMGMSCCSQNQRTVLIVTAKYWQIFDAGDFSVLCSVTPASGERWLSGHFLSPDRVLVWSDDGKGYLYKLPTNSVADSKDFHQSDPASDDTPFMYCLLEASKRKPVCCPPAMRFVEESSRGPILIRADSEGSVLVWSVPQVSLNQIMQIKQQPEMKPYSVDPFMCTSIAEAWASMKPSPVGILDQLESEAKLTASIFLPQQGRLVVGREDGSIIIVPATQTVMLQLLHGSHQQYDDWPPHQTLSGHIGRVNCLLYPYHVHPRYDKSHLVSGGVDFAVCLWDLYAGSLLHRFCVHAGEIAQLLVPPNSCSTRVQKCICSVASDHSVTLLSLTERKCVVLASRHLFPVVNIKWRPLDDFMIVGCSDGTVYVWQMETGHLDRVLHGISAEDVLFACDEHTTLAVSSGESGMANPAVHFFRGLRHRNINAIRHATQRGLHQLQQLSHHNHHDDGDHQKPRAFPLMIQGLRTNPKDPESHILCFDIEALIVIMGKDKKEKISKKHKKSRKPSTSDSSASSDEWIEKETSEDSVPSRPVETKSAPVEREDDWGSVFSGMSTVDIRKAKEAEKAKEKVSMEVKPGQSIRELNPYWKDGGSGLPPERDVGKNLVSSFRKPNEDDRGYSGGRFSRTDDDGRSSESKSRRTGEGGHQNDHQSSRSNRYEETDMASNRSGRFKRPNDRDGYGKNHQSSRNGQFRRPDDDGYRRNHQASRNDQFRRPGNEERSSKSKFRRPDDDEYCKDHQSLRSGQFRPDYDGERFKKPDDDRASSSRSTDKGEESSKSRRGWRKSDSSVNASTSAPILPKRDSCSPVRVEIVRKSPSPPSQSKILTSDEINELNAKIFRAEISGKTDLVAKLKKELKNSRREETEKTVILTQTDSKGYTRPVKREERAQGSKNKKKVQTHENSKRVRYFADDDDYSLQDMYEKEKYSSARDQEEDFMNLMGKEMARKDGSLALDDPFEETASIDNRNKKEKQQWDRAVRDQAKKEKIYDECKWCLGAKRMNEKLVIKTKQKVYLSCPPFQSLTEGHCLIIPHSHISCSLQADEDVWDEVMELRKELVRKLERNDEDCVFFETASYLHKHPHMILHCVPLPREIGDMAPIYFKKALLDCESEWTDNKKVVDLAGRGVRKAVPKGLPYFFVDFGDQAGYAHVIEDLKLFPNNFAQEIIGGMLDLNHELWRKQRNVSDKELEKNVKYLKQLMEETNNLELLSDEYSAMSPGTLEAHGLINASEYQKVAALTQSASPDAQKKIAGILAKMKEGAENVQTKLQAKAESVGFKPINTEGTSKQAYFLNLKETTKV</sequence>
<evidence type="ECO:0000313" key="9">
    <source>
        <dbReference type="EMBL" id="KAF6215665.1"/>
    </source>
</evidence>
<dbReference type="InterPro" id="IPR006767">
    <property type="entry name" value="Cwf19-like_C_dom-2"/>
</dbReference>
<feature type="compositionally biased region" description="Basic residues" evidence="6">
    <location>
        <begin position="1012"/>
        <end position="1022"/>
    </location>
</feature>
<feature type="region of interest" description="Disordered" evidence="6">
    <location>
        <begin position="182"/>
        <end position="209"/>
    </location>
</feature>
<proteinExistence type="inferred from homology"/>
<keyword evidence="2" id="KW-0597">Phosphoprotein</keyword>
<protein>
    <submittedName>
        <fullName evidence="9">Uncharacterized protein</fullName>
    </submittedName>
</protein>
<dbReference type="InterPro" id="IPR036322">
    <property type="entry name" value="WD40_repeat_dom_sf"/>
</dbReference>
<dbReference type="Gene3D" id="2.130.10.10">
    <property type="entry name" value="YVTN repeat-like/Quinoprotein amine dehydrogenase"/>
    <property type="match status" value="2"/>
</dbReference>
<feature type="compositionally biased region" description="Low complexity" evidence="6">
    <location>
        <begin position="1023"/>
        <end position="1032"/>
    </location>
</feature>
<dbReference type="InterPro" id="IPR006768">
    <property type="entry name" value="Cwf19-like_C_dom-1"/>
</dbReference>
<reference evidence="9" key="1">
    <citation type="journal article" date="2021" name="Mol. Ecol. Resour.">
        <title>Apolygus lucorum genome provides insights into omnivorousness and mesophyll feeding.</title>
        <authorList>
            <person name="Liu Y."/>
            <person name="Liu H."/>
            <person name="Wang H."/>
            <person name="Huang T."/>
            <person name="Liu B."/>
            <person name="Yang B."/>
            <person name="Yin L."/>
            <person name="Li B."/>
            <person name="Zhang Y."/>
            <person name="Zhang S."/>
            <person name="Jiang F."/>
            <person name="Zhang X."/>
            <person name="Ren Y."/>
            <person name="Wang B."/>
            <person name="Wang S."/>
            <person name="Lu Y."/>
            <person name="Wu K."/>
            <person name="Fan W."/>
            <person name="Wang G."/>
        </authorList>
    </citation>
    <scope>NUCLEOTIDE SEQUENCE</scope>
    <source>
        <strain evidence="9">12Hb</strain>
    </source>
</reference>
<dbReference type="PANTHER" id="PTHR44099">
    <property type="entry name" value="RABCONNECTIN-3B, ISOFORM A"/>
    <property type="match status" value="1"/>
</dbReference>
<dbReference type="Pfam" id="PF00400">
    <property type="entry name" value="WD40"/>
    <property type="match status" value="3"/>
</dbReference>
<dbReference type="FunFam" id="2.130.10.10:FF:000247">
    <property type="entry name" value="WD repeat-containing protein 72"/>
    <property type="match status" value="1"/>
</dbReference>